<dbReference type="PROSITE" id="PS50005">
    <property type="entry name" value="TPR"/>
    <property type="match status" value="1"/>
</dbReference>
<proteinExistence type="predicted"/>
<dbReference type="InterPro" id="IPR019734">
    <property type="entry name" value="TPR_rpt"/>
</dbReference>
<keyword evidence="6" id="KW-1185">Reference proteome</keyword>
<dbReference type="Pfam" id="PF14559">
    <property type="entry name" value="TPR_19"/>
    <property type="match status" value="1"/>
</dbReference>
<evidence type="ECO:0000256" key="2">
    <source>
        <dbReference type="ARBA" id="ARBA00022803"/>
    </source>
</evidence>
<dbReference type="InterPro" id="IPR051685">
    <property type="entry name" value="Ycf3/AcsC/BcsC/TPR_MFPF"/>
</dbReference>
<name>A0A2V2N963_9EURY</name>
<sequence>MIKEFLKAHLLFTLSILFFMGLFFTPAYAGQMEGPLVDAVSYYNQAVDAASQGSDQMAMDFLDKALSLQPDFYLAQITKAGLLSKNGNNSEAMQLLEDVNKTHPDNKYYLATMTSVFINTGQFEKAITSADAALLKDPTLIEVWILKGTAHGALGEFEEEIIASEQALKIDPENINAISNLNYAREMITVKQNKTHQGGVETTPISVFFVLTGVLVSFLLFRLRD</sequence>
<feature type="transmembrane region" description="Helical" evidence="4">
    <location>
        <begin position="205"/>
        <end position="223"/>
    </location>
</feature>
<evidence type="ECO:0000313" key="6">
    <source>
        <dbReference type="Proteomes" id="UP000245934"/>
    </source>
</evidence>
<organism evidence="5 6">
    <name type="scientific">Methanospirillum stamsii</name>
    <dbReference type="NCBI Taxonomy" id="1277351"/>
    <lineage>
        <taxon>Archaea</taxon>
        <taxon>Methanobacteriati</taxon>
        <taxon>Methanobacteriota</taxon>
        <taxon>Stenosarchaea group</taxon>
        <taxon>Methanomicrobia</taxon>
        <taxon>Methanomicrobiales</taxon>
        <taxon>Methanospirillaceae</taxon>
        <taxon>Methanospirillum</taxon>
    </lineage>
</organism>
<keyword evidence="2 3" id="KW-0802">TPR repeat</keyword>
<keyword evidence="4" id="KW-0472">Membrane</keyword>
<evidence type="ECO:0000256" key="1">
    <source>
        <dbReference type="ARBA" id="ARBA00022737"/>
    </source>
</evidence>
<evidence type="ECO:0000256" key="3">
    <source>
        <dbReference type="PROSITE-ProRule" id="PRU00339"/>
    </source>
</evidence>
<dbReference type="SMART" id="SM00028">
    <property type="entry name" value="TPR"/>
    <property type="match status" value="3"/>
</dbReference>
<dbReference type="Proteomes" id="UP000245934">
    <property type="component" value="Unassembled WGS sequence"/>
</dbReference>
<dbReference type="PANTHER" id="PTHR44943">
    <property type="entry name" value="CELLULOSE SYNTHASE OPERON PROTEIN C"/>
    <property type="match status" value="1"/>
</dbReference>
<dbReference type="SUPFAM" id="SSF48452">
    <property type="entry name" value="TPR-like"/>
    <property type="match status" value="1"/>
</dbReference>
<dbReference type="InterPro" id="IPR011990">
    <property type="entry name" value="TPR-like_helical_dom_sf"/>
</dbReference>
<dbReference type="PANTHER" id="PTHR44943:SF8">
    <property type="entry name" value="TPR REPEAT-CONTAINING PROTEIN MJ0263"/>
    <property type="match status" value="1"/>
</dbReference>
<evidence type="ECO:0000313" key="5">
    <source>
        <dbReference type="EMBL" id="PWR75250.1"/>
    </source>
</evidence>
<evidence type="ECO:0000256" key="4">
    <source>
        <dbReference type="SAM" id="Phobius"/>
    </source>
</evidence>
<comment type="caution">
    <text evidence="5">The sequence shown here is derived from an EMBL/GenBank/DDBJ whole genome shotgun (WGS) entry which is preliminary data.</text>
</comment>
<keyword evidence="1" id="KW-0677">Repeat</keyword>
<dbReference type="AlphaFoldDB" id="A0A2V2N963"/>
<accession>A0A2V2N963</accession>
<feature type="repeat" description="TPR" evidence="3">
    <location>
        <begin position="141"/>
        <end position="174"/>
    </location>
</feature>
<dbReference type="EMBL" id="QGMZ01000011">
    <property type="protein sequence ID" value="PWR75250.1"/>
    <property type="molecule type" value="Genomic_DNA"/>
</dbReference>
<reference evidence="5 6" key="1">
    <citation type="submission" date="2018-05" db="EMBL/GenBank/DDBJ databases">
        <title>Draft genome of Methanospirillum stamsii Pt1.</title>
        <authorList>
            <person name="Dueholm M.S."/>
            <person name="Nielsen P.H."/>
            <person name="Bakmann L.F."/>
            <person name="Otzen D.E."/>
        </authorList>
    </citation>
    <scope>NUCLEOTIDE SEQUENCE [LARGE SCALE GENOMIC DNA]</scope>
    <source>
        <strain evidence="5 6">Pt1</strain>
    </source>
</reference>
<keyword evidence="4" id="KW-1133">Transmembrane helix</keyword>
<dbReference type="Gene3D" id="1.25.40.10">
    <property type="entry name" value="Tetratricopeptide repeat domain"/>
    <property type="match status" value="1"/>
</dbReference>
<gene>
    <name evidence="5" type="ORF">DLD82_05535</name>
</gene>
<keyword evidence="4" id="KW-0812">Transmembrane</keyword>
<dbReference type="Pfam" id="PF13181">
    <property type="entry name" value="TPR_8"/>
    <property type="match status" value="1"/>
</dbReference>
<protein>
    <submittedName>
        <fullName evidence="5">Uncharacterized protein</fullName>
    </submittedName>
</protein>